<dbReference type="EMBL" id="CDPU01000030">
    <property type="protein sequence ID" value="CEO52694.1"/>
    <property type="molecule type" value="Genomic_DNA"/>
</dbReference>
<dbReference type="AlphaFoldDB" id="A0A0B7K676"/>
<gene>
    <name evidence="3" type="ORF">BN869_000008752_1</name>
</gene>
<dbReference type="PANTHER" id="PTHR10622">
    <property type="entry name" value="HET DOMAIN-CONTAINING PROTEIN"/>
    <property type="match status" value="1"/>
</dbReference>
<dbReference type="InterPro" id="IPR058525">
    <property type="entry name" value="DUF8212"/>
</dbReference>
<evidence type="ECO:0000259" key="2">
    <source>
        <dbReference type="Pfam" id="PF26640"/>
    </source>
</evidence>
<evidence type="ECO:0000259" key="1">
    <source>
        <dbReference type="Pfam" id="PF06985"/>
    </source>
</evidence>
<dbReference type="InterPro" id="IPR010730">
    <property type="entry name" value="HET"/>
</dbReference>
<dbReference type="PANTHER" id="PTHR10622:SF12">
    <property type="entry name" value="HET DOMAIN-CONTAINING PROTEIN"/>
    <property type="match status" value="1"/>
</dbReference>
<proteinExistence type="predicted"/>
<evidence type="ECO:0000313" key="3">
    <source>
        <dbReference type="EMBL" id="CEO52694.1"/>
    </source>
</evidence>
<reference evidence="3" key="1">
    <citation type="submission" date="2015-01" db="EMBL/GenBank/DDBJ databases">
        <authorList>
            <person name="Durling Mikael"/>
        </authorList>
    </citation>
    <scope>NUCLEOTIDE SEQUENCE</scope>
</reference>
<protein>
    <submittedName>
        <fullName evidence="3">Uncharacterized protein</fullName>
    </submittedName>
</protein>
<dbReference type="Pfam" id="PF06985">
    <property type="entry name" value="HET"/>
    <property type="match status" value="1"/>
</dbReference>
<feature type="domain" description="DUF8212" evidence="2">
    <location>
        <begin position="232"/>
        <end position="322"/>
    </location>
</feature>
<organism evidence="3">
    <name type="scientific">Bionectria ochroleuca</name>
    <name type="common">Gliocladium roseum</name>
    <dbReference type="NCBI Taxonomy" id="29856"/>
    <lineage>
        <taxon>Eukaryota</taxon>
        <taxon>Fungi</taxon>
        <taxon>Dikarya</taxon>
        <taxon>Ascomycota</taxon>
        <taxon>Pezizomycotina</taxon>
        <taxon>Sordariomycetes</taxon>
        <taxon>Hypocreomycetidae</taxon>
        <taxon>Hypocreales</taxon>
        <taxon>Bionectriaceae</taxon>
        <taxon>Clonostachys</taxon>
    </lineage>
</organism>
<name>A0A0B7K676_BIOOC</name>
<accession>A0A0B7K676</accession>
<feature type="domain" description="Heterokaryon incompatibility" evidence="1">
    <location>
        <begin position="23"/>
        <end position="107"/>
    </location>
</feature>
<dbReference type="Pfam" id="PF26640">
    <property type="entry name" value="DUF8212"/>
    <property type="match status" value="1"/>
</dbReference>
<sequence>MRLLNVSTLEFESFPDPKTRPEYAILSHTWEDEEVTFQEFQRPTRTIQSKAGYTKIKLACEQAIKHGLQYAWVDTCCIDKSSSTELSEAINSMFRWYEKSRICFAFLIDVQPGVDAYDPDSAFATSRWFTRGWTLQELVAPKRVDFFSMDWGYIGSRDELAAPIQRITSINEFYLVDHHQWPSRQNLLCTASVAERMSWAARRTTTREEDAAYCMFGMFDISMPLVPGEGARAFQRIQEEILKHSFDPSLLAWDLDSMSAPVDFKVKDSHSTHRSMLRMFAGLQHPWYANTLQIWDGCQRQSLLAPSLQSFRNSGDIESARIARDWRTTNEGVCILLPKSDDRYPYIVLPCHKKATPWALLALPVIFDSKSQTYARSSLPAVWVDVVNWHRWPLKQITLSVDTNMKRVHHDPQGAKYFFDIFQKTLDSWNITFMETGNLDLGPKPNLKSSYHYPCLNLDF</sequence>